<evidence type="ECO:0000259" key="2">
    <source>
        <dbReference type="Pfam" id="PF17648"/>
    </source>
</evidence>
<gene>
    <name evidence="3" type="ORF">AVDCRST_MAG28-1577</name>
</gene>
<evidence type="ECO:0000256" key="1">
    <source>
        <dbReference type="SAM" id="MobiDB-lite"/>
    </source>
</evidence>
<dbReference type="Pfam" id="PF17648">
    <property type="entry name" value="Luciferase"/>
    <property type="match status" value="1"/>
</dbReference>
<dbReference type="AlphaFoldDB" id="A0A6J4QAZ2"/>
<sequence>MKASVKALPFRQRALWRAVLNRYCGHIVGRAPVELRGELTGRILALPGVTEGRSTVPGVEGARAFLLEPEYAGGPTEAYLSGGEFAFLNPLFDGAPHLALPRELSDEAVAKGWGELHPVTGVWGVPPIAFMAYDPRDEEELEAVWSIALASYEFARSKRETSPDEAGCGEEETLLPRPAFAGAVASSSGEERT</sequence>
<accession>A0A6J4QAZ2</accession>
<feature type="region of interest" description="Disordered" evidence="1">
    <location>
        <begin position="157"/>
        <end position="193"/>
    </location>
</feature>
<proteinExistence type="predicted"/>
<feature type="domain" description="Luciferase" evidence="2">
    <location>
        <begin position="82"/>
        <end position="150"/>
    </location>
</feature>
<protein>
    <recommendedName>
        <fullName evidence="2">Luciferase domain-containing protein</fullName>
    </recommendedName>
</protein>
<dbReference type="InterPro" id="IPR040841">
    <property type="entry name" value="Luciferase_dom"/>
</dbReference>
<organism evidence="3">
    <name type="scientific">uncultured Rubrobacteraceae bacterium</name>
    <dbReference type="NCBI Taxonomy" id="349277"/>
    <lineage>
        <taxon>Bacteria</taxon>
        <taxon>Bacillati</taxon>
        <taxon>Actinomycetota</taxon>
        <taxon>Rubrobacteria</taxon>
        <taxon>Rubrobacterales</taxon>
        <taxon>Rubrobacteraceae</taxon>
        <taxon>environmental samples</taxon>
    </lineage>
</organism>
<evidence type="ECO:0000313" key="3">
    <source>
        <dbReference type="EMBL" id="CAA9432830.1"/>
    </source>
</evidence>
<reference evidence="3" key="1">
    <citation type="submission" date="2020-02" db="EMBL/GenBank/DDBJ databases">
        <authorList>
            <person name="Meier V. D."/>
        </authorList>
    </citation>
    <scope>NUCLEOTIDE SEQUENCE</scope>
    <source>
        <strain evidence="3">AVDCRST_MAG28</strain>
    </source>
</reference>
<name>A0A6J4QAZ2_9ACTN</name>
<dbReference type="EMBL" id="CADCVE010000001">
    <property type="protein sequence ID" value="CAA9432830.1"/>
    <property type="molecule type" value="Genomic_DNA"/>
</dbReference>